<dbReference type="InterPro" id="IPR007647">
    <property type="entry name" value="RNA_pol_Rpb2_5"/>
</dbReference>
<evidence type="ECO:0000256" key="14">
    <source>
        <dbReference type="RuleBase" id="RU363031"/>
    </source>
</evidence>
<comment type="similarity">
    <text evidence="3 13">Belongs to the RNA polymerase beta chain family.</text>
</comment>
<dbReference type="InterPro" id="IPR007645">
    <property type="entry name" value="RNA_pol_Rpb2_3"/>
</dbReference>
<dbReference type="Gene3D" id="2.40.270.10">
    <property type="entry name" value="DNA-directed RNA polymerase, subunit 2, domain 6"/>
    <property type="match status" value="1"/>
</dbReference>
<dbReference type="Gene3D" id="3.90.1100.10">
    <property type="match status" value="1"/>
</dbReference>
<name>A0A9W6F3P5_9CHLO</name>
<dbReference type="GO" id="GO:0009507">
    <property type="term" value="C:chloroplast"/>
    <property type="evidence" value="ECO:0007669"/>
    <property type="project" value="UniProtKB-SubCell"/>
</dbReference>
<dbReference type="CDD" id="cd00653">
    <property type="entry name" value="RNA_pol_B_RPB2"/>
    <property type="match status" value="1"/>
</dbReference>
<dbReference type="GO" id="GO:0046872">
    <property type="term" value="F:metal ion binding"/>
    <property type="evidence" value="ECO:0007669"/>
    <property type="project" value="UniProtKB-KW"/>
</dbReference>
<dbReference type="InterPro" id="IPR007121">
    <property type="entry name" value="RNA_pol_bsu_CS"/>
</dbReference>
<dbReference type="NCBIfam" id="TIGR01445">
    <property type="entry name" value="intein_Nterm"/>
    <property type="match status" value="1"/>
</dbReference>
<dbReference type="PROSITE" id="PS50817">
    <property type="entry name" value="INTEIN_N_TER"/>
    <property type="match status" value="1"/>
</dbReference>
<dbReference type="CDD" id="cd00081">
    <property type="entry name" value="Hint"/>
    <property type="match status" value="1"/>
</dbReference>
<dbReference type="Pfam" id="PF00562">
    <property type="entry name" value="RNA_pol_Rpb2_6"/>
    <property type="match status" value="1"/>
</dbReference>
<evidence type="ECO:0000256" key="3">
    <source>
        <dbReference type="ARBA" id="ARBA00006835"/>
    </source>
</evidence>
<gene>
    <name evidence="16" type="primary">PLESTB001430</name>
    <name evidence="16" type="ORF">PLESTB_000877700</name>
</gene>
<keyword evidence="5" id="KW-0150">Chloroplast</keyword>
<feature type="domain" description="Hint" evidence="15">
    <location>
        <begin position="516"/>
        <end position="608"/>
    </location>
</feature>
<evidence type="ECO:0000313" key="16">
    <source>
        <dbReference type="EMBL" id="GLC54541.1"/>
    </source>
</evidence>
<dbReference type="GO" id="GO:0003677">
    <property type="term" value="F:DNA binding"/>
    <property type="evidence" value="ECO:0007669"/>
    <property type="project" value="InterPro"/>
</dbReference>
<dbReference type="GO" id="GO:0032549">
    <property type="term" value="F:ribonucleoside binding"/>
    <property type="evidence" value="ECO:0007669"/>
    <property type="project" value="InterPro"/>
</dbReference>
<evidence type="ECO:0000256" key="7">
    <source>
        <dbReference type="ARBA" id="ARBA00022679"/>
    </source>
</evidence>
<dbReference type="InterPro" id="IPR007644">
    <property type="entry name" value="RNA_pol_bsu_protrusion"/>
</dbReference>
<dbReference type="Pfam" id="PF04560">
    <property type="entry name" value="RNA_pol_Rpb2_7"/>
    <property type="match status" value="1"/>
</dbReference>
<evidence type="ECO:0000256" key="12">
    <source>
        <dbReference type="ARBA" id="ARBA00048552"/>
    </source>
</evidence>
<evidence type="ECO:0000313" key="17">
    <source>
        <dbReference type="Proteomes" id="UP001165080"/>
    </source>
</evidence>
<evidence type="ECO:0000259" key="15">
    <source>
        <dbReference type="SMART" id="SM00306"/>
    </source>
</evidence>
<evidence type="ECO:0000256" key="2">
    <source>
        <dbReference type="ARBA" id="ARBA00004229"/>
    </source>
</evidence>
<dbReference type="Pfam" id="PF04563">
    <property type="entry name" value="RNA_pol_Rpb2_1"/>
    <property type="match status" value="1"/>
</dbReference>
<dbReference type="SUPFAM" id="SSF64484">
    <property type="entry name" value="beta and beta-prime subunits of DNA dependent RNA-polymerase"/>
    <property type="match status" value="2"/>
</dbReference>
<comment type="caution">
    <text evidence="16">The sequence shown here is derived from an EMBL/GenBank/DDBJ whole genome shotgun (WGS) entry which is preliminary data.</text>
</comment>
<dbReference type="GO" id="GO:0016539">
    <property type="term" value="P:intein-mediated protein splicing"/>
    <property type="evidence" value="ECO:0007669"/>
    <property type="project" value="InterPro"/>
</dbReference>
<dbReference type="InterPro" id="IPR037034">
    <property type="entry name" value="RNA_pol_Rpb2_2_sf"/>
</dbReference>
<dbReference type="EC" id="2.7.7.6" evidence="14"/>
<dbReference type="InterPro" id="IPR007642">
    <property type="entry name" value="RNA_pol_Rpb2_2"/>
</dbReference>
<dbReference type="Gene3D" id="3.90.1800.10">
    <property type="entry name" value="RNA polymerase alpha subunit dimerisation domain"/>
    <property type="match status" value="1"/>
</dbReference>
<evidence type="ECO:0000256" key="13">
    <source>
        <dbReference type="RuleBase" id="RU000434"/>
    </source>
</evidence>
<proteinExistence type="inferred from homology"/>
<dbReference type="InterPro" id="IPR015712">
    <property type="entry name" value="DNA-dir_RNA_pol_su2"/>
</dbReference>
<dbReference type="SUPFAM" id="SSF51294">
    <property type="entry name" value="Hedgehog/intein (Hint) domain"/>
    <property type="match status" value="1"/>
</dbReference>
<comment type="subunit">
    <text evidence="11">In plastids the minimal PEP RNA polymerase catalytic core is composed of four subunits: alpha, beta, beta', and beta''. When a (nuclear-encoded) sigma factor is associated with the core the holoenzyme is formed, which can initiate transcription.</text>
</comment>
<dbReference type="InterPro" id="IPR007120">
    <property type="entry name" value="DNA-dir_RNAP_su2_dom"/>
</dbReference>
<dbReference type="Gene3D" id="3.90.1110.10">
    <property type="entry name" value="RNA polymerase Rpb2, domain 2"/>
    <property type="match status" value="1"/>
</dbReference>
<comment type="subcellular location">
    <subcellularLocation>
        <location evidence="2">Plastid</location>
        <location evidence="2">Chloroplast</location>
    </subcellularLocation>
</comment>
<dbReference type="InterPro" id="IPR036844">
    <property type="entry name" value="Hint_dom_sf"/>
</dbReference>
<protein>
    <recommendedName>
        <fullName evidence="14">DNA-directed RNA polymerase subunit beta</fullName>
        <ecNumber evidence="14">2.7.7.6</ecNumber>
    </recommendedName>
</protein>
<dbReference type="Pfam" id="PF04565">
    <property type="entry name" value="RNA_pol_Rpb2_3"/>
    <property type="match status" value="1"/>
</dbReference>
<dbReference type="InterPro" id="IPR003587">
    <property type="entry name" value="Hint_dom_N"/>
</dbReference>
<dbReference type="InterPro" id="IPR014724">
    <property type="entry name" value="RNA_pol_RPB2_OB-fold"/>
</dbReference>
<sequence>MTAIPIGHVPVMVRSKYCVLRDPSFMTANECMHDYGGYCIVNGNEKVIISQDRITANKPFVFLSTKGAVYSHVAEVRSMADDHFGVPKITTIKLSAKPNQHGRYIKANIHHIKHDIPLFVLFRALGLESDRVIIEAILGGEAIDPANSKLVEALIGSADDASGLVDCQREALEYLARYLNMNGHPREFMADRQYRMDVLRGMLERDLLPHVGPSLEKKALYLAIMVKKLLCCFLGQEPLDDRDSYVNKRVDTPGILLGNLFRQYYGKLVKDMRNMLQKEVASGSWRASNRLLNVVSKVNVNKVIKSTIIWLGLKYALATGNWGVKSKKTKQGVAQLLNRMTYTATLSHLRRISTPIEKSGKIIQPRKLHATQWGVVCPCETPEGAAVGLVKNLALMAGITNTTSSVPGREVSMRTEGGRCVRPLFVVGEGNKLLADDDMAHRVHQRTMRWADIILSGVVEYLDVEECNRAMIAMRPADLTTGQRYTHMEMHPSLILGVLAGSIPFSDHNQAPRNTYQCLWEHEPVLMADGTTLAIRDVRPGDRVVTFDPSTLEPSYTQVVHQYVRPTEKQLFRVTTVSGRSIVATEDHKFMTDQGWMEWSQDGFSVPAELSCVNTWQGSTVAAAALLTLRRVWYDGERISAAATALERLHGDSGDMVGPHGHLGYSALASVEPVPNAMIADITTASCNHSFIAGGGFAVHNSAMGKQAIGIYTTNYRERYDTVGHVLNYPQRPIVQTRTARIVNTNEMPCGVNAIVAIATFTGYNQEDSIILNKSAVERGLFQSTVYKTVRDQNNKNHSTGEEEFYCRPDTDSVRQIKPYNYSKLDETGFVPENTLVEGADIIIGKCMPQKVDTAIVHKDTSVALKGSDRCYIDRNACCNRHFINVNGDGYTFCKIRTRAERVPTVGDKFSSRHGQKGTCGMVYPQEDLPFSKDGLVPDIIVNPHAIPSRMTIAQLMECIMGKACTMLGTFGDGTPFTDVTVEDLAKALESVGMERYGNEILYNSRTGEQIDTPIFIGPTYYQRLKHMVCDKVHSRASNGPVVMLTRQPAEGRARDGGLRLGEMEVECNWAHGSMQFLKERIMECSDNYRIFLCRLCGMMATAANPEKNIWSCKGCNNTTQFAEVRIPYAAKLMFQEVQAMGIAARFRT</sequence>
<evidence type="ECO:0000256" key="5">
    <source>
        <dbReference type="ARBA" id="ARBA00022528"/>
    </source>
</evidence>
<dbReference type="Pfam" id="PF04561">
    <property type="entry name" value="RNA_pol_Rpb2_2"/>
    <property type="match status" value="1"/>
</dbReference>
<keyword evidence="7 14" id="KW-0808">Transferase</keyword>
<evidence type="ECO:0000256" key="9">
    <source>
        <dbReference type="ARBA" id="ARBA00022723"/>
    </source>
</evidence>
<evidence type="ECO:0000256" key="6">
    <source>
        <dbReference type="ARBA" id="ARBA00022640"/>
    </source>
</evidence>
<reference evidence="16 17" key="1">
    <citation type="journal article" date="2023" name="Commun. Biol.">
        <title>Reorganization of the ancestral sex-determining regions during the evolution of trioecy in Pleodorina starrii.</title>
        <authorList>
            <person name="Takahashi K."/>
            <person name="Suzuki S."/>
            <person name="Kawai-Toyooka H."/>
            <person name="Yamamoto K."/>
            <person name="Hamaji T."/>
            <person name="Ootsuki R."/>
            <person name="Yamaguchi H."/>
            <person name="Kawachi M."/>
            <person name="Higashiyama T."/>
            <person name="Nozaki H."/>
        </authorList>
    </citation>
    <scope>NUCLEOTIDE SEQUENCE [LARGE SCALE GENOMIC DNA]</scope>
    <source>
        <strain evidence="16 17">NIES-4479</strain>
    </source>
</reference>
<dbReference type="GO" id="GO:0000428">
    <property type="term" value="C:DNA-directed RNA polymerase complex"/>
    <property type="evidence" value="ECO:0007669"/>
    <property type="project" value="UniProtKB-KW"/>
</dbReference>
<evidence type="ECO:0000256" key="10">
    <source>
        <dbReference type="ARBA" id="ARBA00023163"/>
    </source>
</evidence>
<keyword evidence="4 14" id="KW-0240">DNA-directed RNA polymerase</keyword>
<dbReference type="SMART" id="SM00306">
    <property type="entry name" value="HintN"/>
    <property type="match status" value="1"/>
</dbReference>
<organism evidence="16 17">
    <name type="scientific">Pleodorina starrii</name>
    <dbReference type="NCBI Taxonomy" id="330485"/>
    <lineage>
        <taxon>Eukaryota</taxon>
        <taxon>Viridiplantae</taxon>
        <taxon>Chlorophyta</taxon>
        <taxon>core chlorophytes</taxon>
        <taxon>Chlorophyceae</taxon>
        <taxon>CS clade</taxon>
        <taxon>Chlamydomonadales</taxon>
        <taxon>Volvocaceae</taxon>
        <taxon>Pleodorina</taxon>
    </lineage>
</organism>
<comment type="function">
    <text evidence="1 14">DNA-dependent RNA polymerase catalyzes the transcription of DNA into RNA using the four ribonucleoside triphosphates as substrates.</text>
</comment>
<dbReference type="PANTHER" id="PTHR20856">
    <property type="entry name" value="DNA-DIRECTED RNA POLYMERASE I SUBUNIT 2"/>
    <property type="match status" value="1"/>
</dbReference>
<keyword evidence="8 14" id="KW-0548">Nucleotidyltransferase</keyword>
<dbReference type="EMBL" id="BRXU01000010">
    <property type="protein sequence ID" value="GLC54541.1"/>
    <property type="molecule type" value="Genomic_DNA"/>
</dbReference>
<evidence type="ECO:0000256" key="8">
    <source>
        <dbReference type="ARBA" id="ARBA00022695"/>
    </source>
</evidence>
<dbReference type="Gene3D" id="2.40.50.150">
    <property type="match status" value="1"/>
</dbReference>
<keyword evidence="9" id="KW-0479">Metal-binding</keyword>
<accession>A0A9W6F3P5</accession>
<dbReference type="Pfam" id="PF04567">
    <property type="entry name" value="RNA_pol_Rpb2_5"/>
    <property type="match status" value="1"/>
</dbReference>
<keyword evidence="17" id="KW-1185">Reference proteome</keyword>
<keyword evidence="10 14" id="KW-0804">Transcription</keyword>
<dbReference type="GO" id="GO:0006351">
    <property type="term" value="P:DNA-templated transcription"/>
    <property type="evidence" value="ECO:0007669"/>
    <property type="project" value="InterPro"/>
</dbReference>
<evidence type="ECO:0000256" key="4">
    <source>
        <dbReference type="ARBA" id="ARBA00022478"/>
    </source>
</evidence>
<dbReference type="GO" id="GO:0003899">
    <property type="term" value="F:DNA-directed RNA polymerase activity"/>
    <property type="evidence" value="ECO:0007669"/>
    <property type="project" value="UniProtKB-EC"/>
</dbReference>
<evidence type="ECO:0000256" key="11">
    <source>
        <dbReference type="ARBA" id="ARBA00026088"/>
    </source>
</evidence>
<dbReference type="InterPro" id="IPR006141">
    <property type="entry name" value="Intein_N"/>
</dbReference>
<dbReference type="InterPro" id="IPR037033">
    <property type="entry name" value="DNA-dir_RNAP_su2_hyb_sf"/>
</dbReference>
<dbReference type="Proteomes" id="UP001165080">
    <property type="component" value="Unassembled WGS sequence"/>
</dbReference>
<evidence type="ECO:0000256" key="1">
    <source>
        <dbReference type="ARBA" id="ARBA00004026"/>
    </source>
</evidence>
<dbReference type="InterPro" id="IPR007641">
    <property type="entry name" value="RNA_pol_Rpb2_7"/>
</dbReference>
<dbReference type="PROSITE" id="PS01166">
    <property type="entry name" value="RNA_POL_BETA"/>
    <property type="match status" value="1"/>
</dbReference>
<keyword evidence="6" id="KW-0934">Plastid</keyword>
<comment type="catalytic activity">
    <reaction evidence="12 14">
        <text>RNA(n) + a ribonucleoside 5'-triphosphate = RNA(n+1) + diphosphate</text>
        <dbReference type="Rhea" id="RHEA:21248"/>
        <dbReference type="Rhea" id="RHEA-COMP:14527"/>
        <dbReference type="Rhea" id="RHEA-COMP:17342"/>
        <dbReference type="ChEBI" id="CHEBI:33019"/>
        <dbReference type="ChEBI" id="CHEBI:61557"/>
        <dbReference type="ChEBI" id="CHEBI:140395"/>
        <dbReference type="EC" id="2.7.7.6"/>
    </reaction>
</comment>
<dbReference type="AlphaFoldDB" id="A0A9W6F3P5"/>